<name>A0A0C9ZHS7_9AGAM</name>
<feature type="non-terminal residue" evidence="1">
    <location>
        <position position="1"/>
    </location>
</feature>
<dbReference type="Proteomes" id="UP000054018">
    <property type="component" value="Unassembled WGS sequence"/>
</dbReference>
<accession>A0A0C9ZHS7</accession>
<feature type="non-terminal residue" evidence="1">
    <location>
        <position position="152"/>
    </location>
</feature>
<gene>
    <name evidence="1" type="ORF">PISMIDRAFT_680812</name>
</gene>
<dbReference type="EMBL" id="KN833744">
    <property type="protein sequence ID" value="KIK22037.1"/>
    <property type="molecule type" value="Genomic_DNA"/>
</dbReference>
<keyword evidence="2" id="KW-1185">Reference proteome</keyword>
<sequence length="152" mass="16870">LFRRNSGSAACPALDSLIPIPYQTLNSLGYECTVWLGSESFLQKVVNDTATITIHRNPARCYNGTPAGLWYLDTQRDFVRNVLNCRVTTGMPRKVTLTNHAVSVSFPSSQNESNGCVLEQAPFNLRLQQDLLLGETVGLYSWKLPANSTSWC</sequence>
<evidence type="ECO:0000313" key="2">
    <source>
        <dbReference type="Proteomes" id="UP000054018"/>
    </source>
</evidence>
<proteinExistence type="predicted"/>
<protein>
    <submittedName>
        <fullName evidence="1">Uncharacterized protein</fullName>
    </submittedName>
</protein>
<organism evidence="1 2">
    <name type="scientific">Pisolithus microcarpus 441</name>
    <dbReference type="NCBI Taxonomy" id="765257"/>
    <lineage>
        <taxon>Eukaryota</taxon>
        <taxon>Fungi</taxon>
        <taxon>Dikarya</taxon>
        <taxon>Basidiomycota</taxon>
        <taxon>Agaricomycotina</taxon>
        <taxon>Agaricomycetes</taxon>
        <taxon>Agaricomycetidae</taxon>
        <taxon>Boletales</taxon>
        <taxon>Sclerodermatineae</taxon>
        <taxon>Pisolithaceae</taxon>
        <taxon>Pisolithus</taxon>
    </lineage>
</organism>
<dbReference type="HOGENOM" id="CLU_1726692_0_0_1"/>
<dbReference type="AlphaFoldDB" id="A0A0C9ZHS7"/>
<reference evidence="1 2" key="1">
    <citation type="submission" date="2014-04" db="EMBL/GenBank/DDBJ databases">
        <authorList>
            <consortium name="DOE Joint Genome Institute"/>
            <person name="Kuo A."/>
            <person name="Kohler A."/>
            <person name="Costa M.D."/>
            <person name="Nagy L.G."/>
            <person name="Floudas D."/>
            <person name="Copeland A."/>
            <person name="Barry K.W."/>
            <person name="Cichocki N."/>
            <person name="Veneault-Fourrey C."/>
            <person name="LaButti K."/>
            <person name="Lindquist E.A."/>
            <person name="Lipzen A."/>
            <person name="Lundell T."/>
            <person name="Morin E."/>
            <person name="Murat C."/>
            <person name="Sun H."/>
            <person name="Tunlid A."/>
            <person name="Henrissat B."/>
            <person name="Grigoriev I.V."/>
            <person name="Hibbett D.S."/>
            <person name="Martin F."/>
            <person name="Nordberg H.P."/>
            <person name="Cantor M.N."/>
            <person name="Hua S.X."/>
        </authorList>
    </citation>
    <scope>NUCLEOTIDE SEQUENCE [LARGE SCALE GENOMIC DNA]</scope>
    <source>
        <strain evidence="1 2">441</strain>
    </source>
</reference>
<reference evidence="2" key="2">
    <citation type="submission" date="2015-01" db="EMBL/GenBank/DDBJ databases">
        <title>Evolutionary Origins and Diversification of the Mycorrhizal Mutualists.</title>
        <authorList>
            <consortium name="DOE Joint Genome Institute"/>
            <consortium name="Mycorrhizal Genomics Consortium"/>
            <person name="Kohler A."/>
            <person name="Kuo A."/>
            <person name="Nagy L.G."/>
            <person name="Floudas D."/>
            <person name="Copeland A."/>
            <person name="Barry K.W."/>
            <person name="Cichocki N."/>
            <person name="Veneault-Fourrey C."/>
            <person name="LaButti K."/>
            <person name="Lindquist E.A."/>
            <person name="Lipzen A."/>
            <person name="Lundell T."/>
            <person name="Morin E."/>
            <person name="Murat C."/>
            <person name="Riley R."/>
            <person name="Ohm R."/>
            <person name="Sun H."/>
            <person name="Tunlid A."/>
            <person name="Henrissat B."/>
            <person name="Grigoriev I.V."/>
            <person name="Hibbett D.S."/>
            <person name="Martin F."/>
        </authorList>
    </citation>
    <scope>NUCLEOTIDE SEQUENCE [LARGE SCALE GENOMIC DNA]</scope>
    <source>
        <strain evidence="2">441</strain>
    </source>
</reference>
<evidence type="ECO:0000313" key="1">
    <source>
        <dbReference type="EMBL" id="KIK22037.1"/>
    </source>
</evidence>